<dbReference type="AlphaFoldDB" id="A0AAV4N142"/>
<dbReference type="Proteomes" id="UP001054945">
    <property type="component" value="Unassembled WGS sequence"/>
</dbReference>
<evidence type="ECO:0000256" key="9">
    <source>
        <dbReference type="ARBA" id="ARBA00023175"/>
    </source>
</evidence>
<dbReference type="GO" id="GO:0005524">
    <property type="term" value="F:ATP binding"/>
    <property type="evidence" value="ECO:0007669"/>
    <property type="project" value="UniProtKB-KW"/>
</dbReference>
<feature type="domain" description="Dynein heavy chain ATP-binding dynein motor region" evidence="14">
    <location>
        <begin position="549"/>
        <end position="627"/>
    </location>
</feature>
<feature type="domain" description="Dynein heavy chain coiled coil stalk" evidence="12">
    <location>
        <begin position="186"/>
        <end position="533"/>
    </location>
</feature>
<evidence type="ECO:0000256" key="7">
    <source>
        <dbReference type="ARBA" id="ARBA00023017"/>
    </source>
</evidence>
<evidence type="ECO:0000256" key="6">
    <source>
        <dbReference type="ARBA" id="ARBA00022840"/>
    </source>
</evidence>
<evidence type="ECO:0000256" key="1">
    <source>
        <dbReference type="ARBA" id="ARBA00004245"/>
    </source>
</evidence>
<keyword evidence="7" id="KW-0243">Dynein</keyword>
<protein>
    <submittedName>
        <fullName evidence="15">Cytoplasmic dynein 1 heavy chain 1</fullName>
    </submittedName>
</protein>
<dbReference type="GO" id="GO:0005858">
    <property type="term" value="C:axonemal dynein complex"/>
    <property type="evidence" value="ECO:0007669"/>
    <property type="project" value="TreeGrafter"/>
</dbReference>
<dbReference type="Pfam" id="PF12781">
    <property type="entry name" value="AAA_9"/>
    <property type="match status" value="1"/>
</dbReference>
<dbReference type="GO" id="GO:0007018">
    <property type="term" value="P:microtubule-based movement"/>
    <property type="evidence" value="ECO:0007669"/>
    <property type="project" value="InterPro"/>
</dbReference>
<keyword evidence="5" id="KW-0547">Nucleotide-binding</keyword>
<proteinExistence type="inferred from homology"/>
<dbReference type="Gene3D" id="3.40.50.300">
    <property type="entry name" value="P-loop containing nucleotide triphosphate hydrolases"/>
    <property type="match status" value="2"/>
</dbReference>
<dbReference type="Pfam" id="PF12777">
    <property type="entry name" value="MT"/>
    <property type="match status" value="1"/>
</dbReference>
<keyword evidence="3" id="KW-0963">Cytoplasm</keyword>
<feature type="coiled-coil region" evidence="11">
    <location>
        <begin position="412"/>
        <end position="502"/>
    </location>
</feature>
<evidence type="ECO:0000256" key="2">
    <source>
        <dbReference type="ARBA" id="ARBA00008887"/>
    </source>
</evidence>
<dbReference type="InterPro" id="IPR027417">
    <property type="entry name" value="P-loop_NTPase"/>
</dbReference>
<dbReference type="InterPro" id="IPR026983">
    <property type="entry name" value="DHC"/>
</dbReference>
<name>A0AAV4N142_CAEEX</name>
<dbReference type="PANTHER" id="PTHR46532:SF13">
    <property type="entry name" value="CYTOPLASMIC DYNEIN 1 HEAVY CHAIN 1"/>
    <property type="match status" value="1"/>
</dbReference>
<dbReference type="GO" id="GO:0045505">
    <property type="term" value="F:dynein intermediate chain binding"/>
    <property type="evidence" value="ECO:0007669"/>
    <property type="project" value="InterPro"/>
</dbReference>
<evidence type="ECO:0000256" key="11">
    <source>
        <dbReference type="SAM" id="Coils"/>
    </source>
</evidence>
<evidence type="ECO:0000259" key="14">
    <source>
        <dbReference type="Pfam" id="PF12781"/>
    </source>
</evidence>
<keyword evidence="8 11" id="KW-0175">Coiled coil</keyword>
<evidence type="ECO:0000313" key="16">
    <source>
        <dbReference type="Proteomes" id="UP001054945"/>
    </source>
</evidence>
<keyword evidence="6" id="KW-0067">ATP-binding</keyword>
<evidence type="ECO:0000256" key="5">
    <source>
        <dbReference type="ARBA" id="ARBA00022741"/>
    </source>
</evidence>
<reference evidence="15 16" key="1">
    <citation type="submission" date="2021-06" db="EMBL/GenBank/DDBJ databases">
        <title>Caerostris extrusa draft genome.</title>
        <authorList>
            <person name="Kono N."/>
            <person name="Arakawa K."/>
        </authorList>
    </citation>
    <scope>NUCLEOTIDE SEQUENCE [LARGE SCALE GENOMIC DNA]</scope>
</reference>
<dbReference type="InterPro" id="IPR024743">
    <property type="entry name" value="Dynein_HC_stalk"/>
</dbReference>
<keyword evidence="9" id="KW-0505">Motor protein</keyword>
<feature type="domain" description="Dynein heavy chain AAA module D4" evidence="13">
    <location>
        <begin position="2"/>
        <end position="179"/>
    </location>
</feature>
<dbReference type="Pfam" id="PF12780">
    <property type="entry name" value="AAA_8"/>
    <property type="match status" value="1"/>
</dbReference>
<dbReference type="InterPro" id="IPR024317">
    <property type="entry name" value="Dynein_heavy_chain_D4_dom"/>
</dbReference>
<accession>A0AAV4N142</accession>
<evidence type="ECO:0000259" key="12">
    <source>
        <dbReference type="Pfam" id="PF12777"/>
    </source>
</evidence>
<dbReference type="Gene3D" id="1.20.920.20">
    <property type="match status" value="1"/>
</dbReference>
<comment type="similarity">
    <text evidence="2">Belongs to the dynein heavy chain family.</text>
</comment>
<dbReference type="SUPFAM" id="SSF52540">
    <property type="entry name" value="P-loop containing nucleoside triphosphate hydrolases"/>
    <property type="match status" value="1"/>
</dbReference>
<evidence type="ECO:0000313" key="15">
    <source>
        <dbReference type="EMBL" id="GIX77262.1"/>
    </source>
</evidence>
<dbReference type="GO" id="GO:0005874">
    <property type="term" value="C:microtubule"/>
    <property type="evidence" value="ECO:0007669"/>
    <property type="project" value="UniProtKB-KW"/>
</dbReference>
<evidence type="ECO:0000256" key="8">
    <source>
        <dbReference type="ARBA" id="ARBA00023054"/>
    </source>
</evidence>
<evidence type="ECO:0000256" key="10">
    <source>
        <dbReference type="ARBA" id="ARBA00023212"/>
    </source>
</evidence>
<dbReference type="PANTHER" id="PTHR46532">
    <property type="entry name" value="MALE FERTILITY FACTOR KL5"/>
    <property type="match status" value="1"/>
</dbReference>
<comment type="caution">
    <text evidence="15">The sequence shown here is derived from an EMBL/GenBank/DDBJ whole genome shotgun (WGS) entry which is preliminary data.</text>
</comment>
<gene>
    <name evidence="15" type="primary">DYNC1H1</name>
    <name evidence="15" type="ORF">CEXT_808091</name>
</gene>
<sequence>MNTLLANGEVPGLFEGDEFTTLMTQCKEGSQREGLMLDSNEELYKWFTQQVMKNLHVVFTMNPSSEGLKDRAATSPALFNRCVLNWFGDWSDEALFHVGKEFTNKLDIDKPYYLAPDYFPAAFPSLEMPPNHRTAIVNAFVYVHQTLHKANARLSKRGGHVATVTPRHFLDFINHYAELEEQQLHLNVGLQKIHETVEQVEELQKSLALKSRELEAKNQAANAKLKDMLKDQQEAEKKKMQSHEIQAALREQEEVIAVKRASVMEDLSKVEPAVLDAQAAVKSIKKQHLVEVRSMANPPAPVKLALESICLLLGEPTTDWKAIRSVIIRENFINTIVNFATDEITKIRFKMNNFEMLIKVSFSDDIRTKMKNKYVNNPEFNFEKVNRASVACGPMVKWAIAQINYADMLKRVEPLRDELQSLETAADENKRKAEEMESLINHLEKSIAAYKEEYANLVSQAQAIKADLASVQAKVDRSIALLKSLSSERKRWEATSETFKNQMATIAGDVLLSSAFLAYAGYYDQQYRNNLFNYWCTHLQQAGIMFRADLARTDFLDDSFRKNLESALRFGNPLLVQDVESYDPILNPVLNREVRKTGGRVLITLGDQDIDLSPSFCIFLSTRIQNCICIY</sequence>
<comment type="subcellular location">
    <subcellularLocation>
        <location evidence="1">Cytoplasm</location>
        <location evidence="1">Cytoskeleton</location>
    </subcellularLocation>
</comment>
<evidence type="ECO:0000259" key="13">
    <source>
        <dbReference type="Pfam" id="PF12780"/>
    </source>
</evidence>
<dbReference type="GO" id="GO:0051959">
    <property type="term" value="F:dynein light intermediate chain binding"/>
    <property type="evidence" value="ECO:0007669"/>
    <property type="project" value="InterPro"/>
</dbReference>
<organism evidence="15 16">
    <name type="scientific">Caerostris extrusa</name>
    <name type="common">Bark spider</name>
    <name type="synonym">Caerostris bankana</name>
    <dbReference type="NCBI Taxonomy" id="172846"/>
    <lineage>
        <taxon>Eukaryota</taxon>
        <taxon>Metazoa</taxon>
        <taxon>Ecdysozoa</taxon>
        <taxon>Arthropoda</taxon>
        <taxon>Chelicerata</taxon>
        <taxon>Arachnida</taxon>
        <taxon>Araneae</taxon>
        <taxon>Araneomorphae</taxon>
        <taxon>Entelegynae</taxon>
        <taxon>Araneoidea</taxon>
        <taxon>Araneidae</taxon>
        <taxon>Caerostris</taxon>
    </lineage>
</organism>
<dbReference type="FunFam" id="1.20.920.20:FF:000002">
    <property type="entry name" value="Cytoplasmic dynein 1 heavy chain"/>
    <property type="match status" value="1"/>
</dbReference>
<dbReference type="EMBL" id="BPLR01020310">
    <property type="protein sequence ID" value="GIX77262.1"/>
    <property type="molecule type" value="Genomic_DNA"/>
</dbReference>
<keyword evidence="16" id="KW-1185">Reference proteome</keyword>
<feature type="coiled-coil region" evidence="11">
    <location>
        <begin position="193"/>
        <end position="246"/>
    </location>
</feature>
<evidence type="ECO:0000256" key="4">
    <source>
        <dbReference type="ARBA" id="ARBA00022701"/>
    </source>
</evidence>
<dbReference type="InterPro" id="IPR035706">
    <property type="entry name" value="AAA_9"/>
</dbReference>
<keyword evidence="4" id="KW-0493">Microtubule</keyword>
<evidence type="ECO:0000256" key="3">
    <source>
        <dbReference type="ARBA" id="ARBA00022490"/>
    </source>
</evidence>
<keyword evidence="10" id="KW-0206">Cytoskeleton</keyword>